<feature type="compositionally biased region" description="Basic and acidic residues" evidence="1">
    <location>
        <begin position="1"/>
        <end position="11"/>
    </location>
</feature>
<dbReference type="Proteomes" id="UP001212498">
    <property type="component" value="Unassembled WGS sequence"/>
</dbReference>
<comment type="caution">
    <text evidence="2">The sequence shown here is derived from an EMBL/GenBank/DDBJ whole genome shotgun (WGS) entry which is preliminary data.</text>
</comment>
<evidence type="ECO:0000313" key="3">
    <source>
        <dbReference type="Proteomes" id="UP001212498"/>
    </source>
</evidence>
<dbReference type="RefSeq" id="WP_271275059.1">
    <property type="nucleotide sequence ID" value="NZ_BAABFD010000005.1"/>
</dbReference>
<organism evidence="2 3">
    <name type="scientific">Nonomuraea ferruginea</name>
    <dbReference type="NCBI Taxonomy" id="46174"/>
    <lineage>
        <taxon>Bacteria</taxon>
        <taxon>Bacillati</taxon>
        <taxon>Actinomycetota</taxon>
        <taxon>Actinomycetes</taxon>
        <taxon>Streptosporangiales</taxon>
        <taxon>Streptosporangiaceae</taxon>
        <taxon>Nonomuraea</taxon>
    </lineage>
</organism>
<keyword evidence="3" id="KW-1185">Reference proteome</keyword>
<gene>
    <name evidence="2" type="ORF">OUY24_02960</name>
</gene>
<feature type="region of interest" description="Disordered" evidence="1">
    <location>
        <begin position="1"/>
        <end position="40"/>
    </location>
</feature>
<name>A0ABT4SQN6_9ACTN</name>
<evidence type="ECO:0000256" key="1">
    <source>
        <dbReference type="SAM" id="MobiDB-lite"/>
    </source>
</evidence>
<protein>
    <recommendedName>
        <fullName evidence="4">Collagen-like protein</fullName>
    </recommendedName>
</protein>
<dbReference type="EMBL" id="JAPNUD010000005">
    <property type="protein sequence ID" value="MDA0639576.1"/>
    <property type="molecule type" value="Genomic_DNA"/>
</dbReference>
<proteinExistence type="predicted"/>
<feature type="region of interest" description="Disordered" evidence="1">
    <location>
        <begin position="52"/>
        <end position="77"/>
    </location>
</feature>
<feature type="compositionally biased region" description="Polar residues" evidence="1">
    <location>
        <begin position="20"/>
        <end position="33"/>
    </location>
</feature>
<evidence type="ECO:0000313" key="2">
    <source>
        <dbReference type="EMBL" id="MDA0639576.1"/>
    </source>
</evidence>
<reference evidence="2 3" key="1">
    <citation type="submission" date="2022-11" db="EMBL/GenBank/DDBJ databases">
        <title>Nonomuraea corallina sp. nov., a new species of the genus Nonomuraea isolated from sea side sediment in Thai sea.</title>
        <authorList>
            <person name="Ngamcharungchit C."/>
            <person name="Matsumoto A."/>
            <person name="Suriyachadkun C."/>
            <person name="Panbangred W."/>
            <person name="Inahashi Y."/>
            <person name="Intra B."/>
        </authorList>
    </citation>
    <scope>NUCLEOTIDE SEQUENCE [LARGE SCALE GENOMIC DNA]</scope>
    <source>
        <strain evidence="2 3">DSM 43553</strain>
    </source>
</reference>
<sequence length="171" mass="17828">MITACVREDGTVRIPPGALPQSTAPQSIATVSPTPFPTSGGVCGVREREITWNQSGPVGPAGPQGDIGAQGPQGDRGAPGLSEVETVMGSTVSIAPGGSDNSTAQCPPGKIVIGGRYQLLEETRELYSDAEVRIPDMGTGPFNTYWHVRVSNVSDEVVRIRPWATCAKVGQ</sequence>
<evidence type="ECO:0008006" key="4">
    <source>
        <dbReference type="Google" id="ProtNLM"/>
    </source>
</evidence>
<accession>A0ABT4SQN6</accession>